<dbReference type="PROSITE" id="PS00573">
    <property type="entry name" value="PYRIDINE_REDOX_2"/>
    <property type="match status" value="1"/>
</dbReference>
<evidence type="ECO:0000256" key="6">
    <source>
        <dbReference type="ARBA" id="ARBA00023284"/>
    </source>
</evidence>
<dbReference type="NCBIfam" id="TIGR01292">
    <property type="entry name" value="TRX_reduct"/>
    <property type="match status" value="1"/>
</dbReference>
<evidence type="ECO:0000256" key="1">
    <source>
        <dbReference type="ARBA" id="ARBA00009333"/>
    </source>
</evidence>
<dbReference type="EMBL" id="QRMS01000002">
    <property type="protein sequence ID" value="RHJ88561.1"/>
    <property type="molecule type" value="Genomic_DNA"/>
</dbReference>
<evidence type="ECO:0000256" key="3">
    <source>
        <dbReference type="ARBA" id="ARBA00022827"/>
    </source>
</evidence>
<gene>
    <name evidence="10" type="primary">trxB</name>
    <name evidence="10" type="ORF">DW099_09280</name>
</gene>
<keyword evidence="4 7" id="KW-0560">Oxidoreductase</keyword>
<dbReference type="InterPro" id="IPR050097">
    <property type="entry name" value="Ferredoxin-NADP_redctase_2"/>
</dbReference>
<dbReference type="Proteomes" id="UP000284841">
    <property type="component" value="Unassembled WGS sequence"/>
</dbReference>
<dbReference type="InterPro" id="IPR005982">
    <property type="entry name" value="Thioredox_Rdtase"/>
</dbReference>
<dbReference type="SUPFAM" id="SSF51905">
    <property type="entry name" value="FAD/NAD(P)-binding domain"/>
    <property type="match status" value="1"/>
</dbReference>
<keyword evidence="8" id="KW-0521">NADP</keyword>
<comment type="similarity">
    <text evidence="1 7">Belongs to the class-II pyridine nucleotide-disulfide oxidoreductase family.</text>
</comment>
<dbReference type="OrthoDB" id="9806179at2"/>
<protein>
    <recommendedName>
        <fullName evidence="7">Thioredoxin reductase</fullName>
        <ecNumber evidence="7">1.8.1.9</ecNumber>
    </recommendedName>
</protein>
<evidence type="ECO:0000259" key="9">
    <source>
        <dbReference type="Pfam" id="PF07992"/>
    </source>
</evidence>
<evidence type="ECO:0000256" key="4">
    <source>
        <dbReference type="ARBA" id="ARBA00023002"/>
    </source>
</evidence>
<evidence type="ECO:0000256" key="5">
    <source>
        <dbReference type="ARBA" id="ARBA00023157"/>
    </source>
</evidence>
<dbReference type="PRINTS" id="PR00368">
    <property type="entry name" value="FADPNR"/>
</dbReference>
<proteinExistence type="inferred from homology"/>
<dbReference type="PANTHER" id="PTHR48105">
    <property type="entry name" value="THIOREDOXIN REDUCTASE 1-RELATED-RELATED"/>
    <property type="match status" value="1"/>
</dbReference>
<comment type="caution">
    <text evidence="10">The sequence shown here is derived from an EMBL/GenBank/DDBJ whole genome shotgun (WGS) entry which is preliminary data.</text>
</comment>
<evidence type="ECO:0000313" key="11">
    <source>
        <dbReference type="Proteomes" id="UP000284841"/>
    </source>
</evidence>
<dbReference type="InterPro" id="IPR008255">
    <property type="entry name" value="Pyr_nucl-diS_OxRdtase_2_AS"/>
</dbReference>
<dbReference type="Pfam" id="PF07992">
    <property type="entry name" value="Pyr_redox_2"/>
    <property type="match status" value="1"/>
</dbReference>
<keyword evidence="3 7" id="KW-0274">FAD</keyword>
<keyword evidence="6 7" id="KW-0676">Redox-active center</keyword>
<dbReference type="Gene3D" id="3.50.50.60">
    <property type="entry name" value="FAD/NAD(P)-binding domain"/>
    <property type="match status" value="2"/>
</dbReference>
<dbReference type="GO" id="GO:0005737">
    <property type="term" value="C:cytoplasm"/>
    <property type="evidence" value="ECO:0007669"/>
    <property type="project" value="InterPro"/>
</dbReference>
<accession>A0A415E4L4</accession>
<sequence>MYDIVIIGAGPAGLSAAIYGQRAGKETLLIDAKGFGGQIINTPDVENYPGIKKVSGLELATNLYEQATELGAEIVYEKAVGIEDAGQHKKVKTESAVYETKSVIISTGAKNRPMGLEQEEKYTGAGVSYCATCDGAFFRGRDVAVIGGGNTALEDAEVLSGIADKVYLVHRRDQFRGEEANVKRLREKENVEFILDSVPVELVGDTMISGLKVKNVKTEETITLLVQGVFVAIGQMPDNQDFADVARLDDKGYVTAGEDCLTGTPGIFTAGDCRTKKVRQLATAAADGAVAALAAVEYINNIN</sequence>
<comment type="catalytic activity">
    <reaction evidence="7">
        <text>[thioredoxin]-dithiol + NADP(+) = [thioredoxin]-disulfide + NADPH + H(+)</text>
        <dbReference type="Rhea" id="RHEA:20345"/>
        <dbReference type="Rhea" id="RHEA-COMP:10698"/>
        <dbReference type="Rhea" id="RHEA-COMP:10700"/>
        <dbReference type="ChEBI" id="CHEBI:15378"/>
        <dbReference type="ChEBI" id="CHEBI:29950"/>
        <dbReference type="ChEBI" id="CHEBI:50058"/>
        <dbReference type="ChEBI" id="CHEBI:57783"/>
        <dbReference type="ChEBI" id="CHEBI:58349"/>
        <dbReference type="EC" id="1.8.1.9"/>
    </reaction>
</comment>
<feature type="domain" description="FAD/NAD(P)-binding" evidence="9">
    <location>
        <begin position="2"/>
        <end position="288"/>
    </location>
</feature>
<evidence type="ECO:0000256" key="2">
    <source>
        <dbReference type="ARBA" id="ARBA00022630"/>
    </source>
</evidence>
<dbReference type="GO" id="GO:0019430">
    <property type="term" value="P:removal of superoxide radicals"/>
    <property type="evidence" value="ECO:0007669"/>
    <property type="project" value="UniProtKB-UniRule"/>
</dbReference>
<dbReference type="InterPro" id="IPR036188">
    <property type="entry name" value="FAD/NAD-bd_sf"/>
</dbReference>
<comment type="subunit">
    <text evidence="7">Homodimer.</text>
</comment>
<keyword evidence="11" id="KW-1185">Reference proteome</keyword>
<dbReference type="AlphaFoldDB" id="A0A415E4L4"/>
<name>A0A415E4L4_9FIRM</name>
<dbReference type="EC" id="1.8.1.9" evidence="7"/>
<evidence type="ECO:0000256" key="7">
    <source>
        <dbReference type="RuleBase" id="RU003880"/>
    </source>
</evidence>
<keyword evidence="2 7" id="KW-0285">Flavoprotein</keyword>
<dbReference type="PRINTS" id="PR00469">
    <property type="entry name" value="PNDRDTASEII"/>
</dbReference>
<dbReference type="STRING" id="1776384.GCA_900086585_04214"/>
<dbReference type="GO" id="GO:0004791">
    <property type="term" value="F:thioredoxin-disulfide reductase (NADPH) activity"/>
    <property type="evidence" value="ECO:0007669"/>
    <property type="project" value="UniProtKB-UniRule"/>
</dbReference>
<reference evidence="10 11" key="1">
    <citation type="submission" date="2018-08" db="EMBL/GenBank/DDBJ databases">
        <title>A genome reference for cultivated species of the human gut microbiota.</title>
        <authorList>
            <person name="Zou Y."/>
            <person name="Xue W."/>
            <person name="Luo G."/>
        </authorList>
    </citation>
    <scope>NUCLEOTIDE SEQUENCE [LARGE SCALE GENOMIC DNA]</scope>
    <source>
        <strain evidence="10 11">AM07-24</strain>
    </source>
</reference>
<dbReference type="InterPro" id="IPR023753">
    <property type="entry name" value="FAD/NAD-binding_dom"/>
</dbReference>
<dbReference type="RefSeq" id="WP_118335238.1">
    <property type="nucleotide sequence ID" value="NZ_AP025567.1"/>
</dbReference>
<keyword evidence="5" id="KW-1015">Disulfide bond</keyword>
<evidence type="ECO:0000256" key="8">
    <source>
        <dbReference type="RuleBase" id="RU003881"/>
    </source>
</evidence>
<comment type="cofactor">
    <cofactor evidence="8">
        <name>FAD</name>
        <dbReference type="ChEBI" id="CHEBI:57692"/>
    </cofactor>
    <text evidence="8">Binds 1 FAD per subunit.</text>
</comment>
<evidence type="ECO:0000313" key="10">
    <source>
        <dbReference type="EMBL" id="RHJ88561.1"/>
    </source>
</evidence>
<organism evidence="10 11">
    <name type="scientific">Emergencia timonensis</name>
    <dbReference type="NCBI Taxonomy" id="1776384"/>
    <lineage>
        <taxon>Bacteria</taxon>
        <taxon>Bacillati</taxon>
        <taxon>Bacillota</taxon>
        <taxon>Clostridia</taxon>
        <taxon>Peptostreptococcales</taxon>
        <taxon>Anaerovoracaceae</taxon>
        <taxon>Emergencia</taxon>
    </lineage>
</organism>